<organism evidence="1 2">
    <name type="scientific">Brachionus plicatilis</name>
    <name type="common">Marine rotifer</name>
    <name type="synonym">Brachionus muelleri</name>
    <dbReference type="NCBI Taxonomy" id="10195"/>
    <lineage>
        <taxon>Eukaryota</taxon>
        <taxon>Metazoa</taxon>
        <taxon>Spiralia</taxon>
        <taxon>Gnathifera</taxon>
        <taxon>Rotifera</taxon>
        <taxon>Eurotatoria</taxon>
        <taxon>Monogononta</taxon>
        <taxon>Pseudotrocha</taxon>
        <taxon>Ploima</taxon>
        <taxon>Brachionidae</taxon>
        <taxon>Brachionus</taxon>
    </lineage>
</organism>
<proteinExistence type="predicted"/>
<evidence type="ECO:0000313" key="2">
    <source>
        <dbReference type="Proteomes" id="UP000276133"/>
    </source>
</evidence>
<dbReference type="EMBL" id="REGN01002344">
    <property type="protein sequence ID" value="RNA28766.1"/>
    <property type="molecule type" value="Genomic_DNA"/>
</dbReference>
<dbReference type="AlphaFoldDB" id="A0A3M7RZ18"/>
<gene>
    <name evidence="1" type="ORF">BpHYR1_036052</name>
</gene>
<dbReference type="Proteomes" id="UP000276133">
    <property type="component" value="Unassembled WGS sequence"/>
</dbReference>
<comment type="caution">
    <text evidence="1">The sequence shown here is derived from an EMBL/GenBank/DDBJ whole genome shotgun (WGS) entry which is preliminary data.</text>
</comment>
<evidence type="ECO:0000313" key="1">
    <source>
        <dbReference type="EMBL" id="RNA28766.1"/>
    </source>
</evidence>
<name>A0A3M7RZ18_BRAPC</name>
<reference evidence="1 2" key="1">
    <citation type="journal article" date="2018" name="Sci. Rep.">
        <title>Genomic signatures of local adaptation to the degree of environmental predictability in rotifers.</title>
        <authorList>
            <person name="Franch-Gras L."/>
            <person name="Hahn C."/>
            <person name="Garcia-Roger E.M."/>
            <person name="Carmona M.J."/>
            <person name="Serra M."/>
            <person name="Gomez A."/>
        </authorList>
    </citation>
    <scope>NUCLEOTIDE SEQUENCE [LARGE SCALE GENOMIC DNA]</scope>
    <source>
        <strain evidence="1">HYR1</strain>
    </source>
</reference>
<keyword evidence="2" id="KW-1185">Reference proteome</keyword>
<accession>A0A3M7RZ18</accession>
<sequence>MKSFVLGLRESENQYKSKLIRTCLSTQCFFCAKVQLKVEQKFGACQTEKKDRKNPQQLKVNYICSEFKENKLQIIKKNFKKPRLDLNSSFVLPTFSICNLNSYFKLKIKLVIFCLLGPFIIY</sequence>
<protein>
    <submittedName>
        <fullName evidence="1">Uncharacterized protein</fullName>
    </submittedName>
</protein>